<dbReference type="AlphaFoldDB" id="A0AB40B037"/>
<feature type="transmembrane region" description="Helical" evidence="6">
    <location>
        <begin position="226"/>
        <end position="245"/>
    </location>
</feature>
<keyword evidence="4 6" id="KW-0472">Membrane</keyword>
<sequence>MVMCLAEARVLSPDPSLDHLLVRNAHRLLLFKKETPPNTNEENMATRAMINKAMGEAKSMAKNVTELKYSEEEEEEQGKRFKSGLEEVIKVGREDMMTNIFSIKGKLMRAELCALVAKYSMKDVGEIVLRMQGLVYVTVSYVASHEMAGAVTSTMHLLGFGTAHGACVWVLLVWRRVVPMALPRQQLGLVQAKVYPVYFKLVAFGVGLAFLSRYSEMDLNLLKEKLPGYNLVAVLLLVLANMLFLEPRVTKLVMKKMKVEKEEGRGGENPETELEKPVVTGATSIKGACCELVPPVEEKDMRSKVDELDNELKRLNKLSAFLNILTLIGLTLHLVHLAHRLQACKCP</sequence>
<evidence type="ECO:0000256" key="4">
    <source>
        <dbReference type="ARBA" id="ARBA00023136"/>
    </source>
</evidence>
<feature type="coiled-coil region" evidence="5">
    <location>
        <begin position="298"/>
        <end position="325"/>
    </location>
</feature>
<feature type="transmembrane region" description="Helical" evidence="6">
    <location>
        <begin position="195"/>
        <end position="214"/>
    </location>
</feature>
<dbReference type="PANTHER" id="PTHR47652">
    <property type="entry name" value="MITOCHONDRIAL IMPORT INNER MEMBRANE TRANSLOCASE SUBUNIT TIM44"/>
    <property type="match status" value="1"/>
</dbReference>
<dbReference type="PANTHER" id="PTHR47652:SF3">
    <property type="entry name" value="MITOCHONDRIAL IMPORT INNER MEMBRANE TRANSLOCASE SUBUNIT TIM44"/>
    <property type="match status" value="1"/>
</dbReference>
<dbReference type="Proteomes" id="UP001515500">
    <property type="component" value="Unplaced"/>
</dbReference>
<name>A0AB40B037_DIOCR</name>
<evidence type="ECO:0000256" key="1">
    <source>
        <dbReference type="ARBA" id="ARBA00004370"/>
    </source>
</evidence>
<proteinExistence type="predicted"/>
<dbReference type="GO" id="GO:0016020">
    <property type="term" value="C:membrane"/>
    <property type="evidence" value="ECO:0007669"/>
    <property type="project" value="UniProtKB-SubCell"/>
</dbReference>
<gene>
    <name evidence="9" type="primary">LOC120256814</name>
</gene>
<evidence type="ECO:0000256" key="3">
    <source>
        <dbReference type="ARBA" id="ARBA00022989"/>
    </source>
</evidence>
<comment type="subcellular location">
    <subcellularLocation>
        <location evidence="1">Membrane</location>
    </subcellularLocation>
</comment>
<reference evidence="9" key="1">
    <citation type="submission" date="2025-08" db="UniProtKB">
        <authorList>
            <consortium name="RefSeq"/>
        </authorList>
    </citation>
    <scope>IDENTIFICATION</scope>
</reference>
<keyword evidence="8" id="KW-1185">Reference proteome</keyword>
<keyword evidence="5" id="KW-0175">Coiled coil</keyword>
<evidence type="ECO:0000313" key="9">
    <source>
        <dbReference type="RefSeq" id="XP_039120414.1"/>
    </source>
</evidence>
<evidence type="ECO:0000256" key="2">
    <source>
        <dbReference type="ARBA" id="ARBA00022692"/>
    </source>
</evidence>
<dbReference type="GeneID" id="120256814"/>
<organism evidence="8 9">
    <name type="scientific">Dioscorea cayennensis subsp. rotundata</name>
    <name type="common">White Guinea yam</name>
    <name type="synonym">Dioscorea rotundata</name>
    <dbReference type="NCBI Taxonomy" id="55577"/>
    <lineage>
        <taxon>Eukaryota</taxon>
        <taxon>Viridiplantae</taxon>
        <taxon>Streptophyta</taxon>
        <taxon>Embryophyta</taxon>
        <taxon>Tracheophyta</taxon>
        <taxon>Spermatophyta</taxon>
        <taxon>Magnoliopsida</taxon>
        <taxon>Liliopsida</taxon>
        <taxon>Dioscoreales</taxon>
        <taxon>Dioscoreaceae</taxon>
        <taxon>Dioscorea</taxon>
    </lineage>
</organism>
<dbReference type="InterPro" id="IPR025423">
    <property type="entry name" value="TMEM205-like"/>
</dbReference>
<accession>A0AB40B037</accession>
<keyword evidence="3 6" id="KW-1133">Transmembrane helix</keyword>
<feature type="domain" description="TMEM205-like" evidence="7">
    <location>
        <begin position="158"/>
        <end position="255"/>
    </location>
</feature>
<feature type="transmembrane region" description="Helical" evidence="6">
    <location>
        <begin position="127"/>
        <end position="143"/>
    </location>
</feature>
<evidence type="ECO:0000256" key="5">
    <source>
        <dbReference type="SAM" id="Coils"/>
    </source>
</evidence>
<dbReference type="Pfam" id="PF13664">
    <property type="entry name" value="DUF4149"/>
    <property type="match status" value="1"/>
</dbReference>
<protein>
    <submittedName>
        <fullName evidence="9">Uncharacterized protein LOC120256814</fullName>
    </submittedName>
</protein>
<feature type="transmembrane region" description="Helical" evidence="6">
    <location>
        <begin position="155"/>
        <end position="174"/>
    </location>
</feature>
<evidence type="ECO:0000313" key="8">
    <source>
        <dbReference type="Proteomes" id="UP001515500"/>
    </source>
</evidence>
<dbReference type="RefSeq" id="XP_039120414.1">
    <property type="nucleotide sequence ID" value="XM_039264480.1"/>
</dbReference>
<keyword evidence="2 6" id="KW-0812">Transmembrane</keyword>
<evidence type="ECO:0000259" key="7">
    <source>
        <dbReference type="Pfam" id="PF13664"/>
    </source>
</evidence>
<feature type="transmembrane region" description="Helical" evidence="6">
    <location>
        <begin position="320"/>
        <end position="339"/>
    </location>
</feature>
<evidence type="ECO:0000256" key="6">
    <source>
        <dbReference type="SAM" id="Phobius"/>
    </source>
</evidence>